<reference evidence="1" key="1">
    <citation type="journal article" date="2014" name="Front. Microbiol.">
        <title>High frequency of phylogenetically diverse reductive dehalogenase-homologous genes in deep subseafloor sedimentary metagenomes.</title>
        <authorList>
            <person name="Kawai M."/>
            <person name="Futagami T."/>
            <person name="Toyoda A."/>
            <person name="Takaki Y."/>
            <person name="Nishi S."/>
            <person name="Hori S."/>
            <person name="Arai W."/>
            <person name="Tsubouchi T."/>
            <person name="Morono Y."/>
            <person name="Uchiyama I."/>
            <person name="Ito T."/>
            <person name="Fujiyama A."/>
            <person name="Inagaki F."/>
            <person name="Takami H."/>
        </authorList>
    </citation>
    <scope>NUCLEOTIDE SEQUENCE</scope>
    <source>
        <strain evidence="1">Expedition CK06-06</strain>
    </source>
</reference>
<protein>
    <recommendedName>
        <fullName evidence="2">ABC transporter domain-containing protein</fullName>
    </recommendedName>
</protein>
<accession>X0U5E7</accession>
<feature type="non-terminal residue" evidence="1">
    <location>
        <position position="1"/>
    </location>
</feature>
<evidence type="ECO:0008006" key="2">
    <source>
        <dbReference type="Google" id="ProtNLM"/>
    </source>
</evidence>
<dbReference type="SUPFAM" id="SSF52540">
    <property type="entry name" value="P-loop containing nucleoside triphosphate hydrolases"/>
    <property type="match status" value="1"/>
</dbReference>
<dbReference type="AlphaFoldDB" id="X0U5E7"/>
<dbReference type="EMBL" id="BARS01015804">
    <property type="protein sequence ID" value="GAF94566.1"/>
    <property type="molecule type" value="Genomic_DNA"/>
</dbReference>
<sequence length="53" mass="5962">TGNLDTRTRDDILALLRELNDDGLTILLATHDTDLTKYAMRVLHIRDGLLVEA</sequence>
<name>X0U5E7_9ZZZZ</name>
<organism evidence="1">
    <name type="scientific">marine sediment metagenome</name>
    <dbReference type="NCBI Taxonomy" id="412755"/>
    <lineage>
        <taxon>unclassified sequences</taxon>
        <taxon>metagenomes</taxon>
        <taxon>ecological metagenomes</taxon>
    </lineage>
</organism>
<dbReference type="Gene3D" id="3.40.50.300">
    <property type="entry name" value="P-loop containing nucleotide triphosphate hydrolases"/>
    <property type="match status" value="1"/>
</dbReference>
<gene>
    <name evidence="1" type="ORF">S01H1_26097</name>
</gene>
<proteinExistence type="predicted"/>
<comment type="caution">
    <text evidence="1">The sequence shown here is derived from an EMBL/GenBank/DDBJ whole genome shotgun (WGS) entry which is preliminary data.</text>
</comment>
<evidence type="ECO:0000313" key="1">
    <source>
        <dbReference type="EMBL" id="GAF94566.1"/>
    </source>
</evidence>
<dbReference type="InterPro" id="IPR027417">
    <property type="entry name" value="P-loop_NTPase"/>
</dbReference>